<dbReference type="Gene3D" id="3.40.640.10">
    <property type="entry name" value="Type I PLP-dependent aspartate aminotransferase-like (Major domain)"/>
    <property type="match status" value="1"/>
</dbReference>
<dbReference type="InterPro" id="IPR015424">
    <property type="entry name" value="PyrdxlP-dep_Trfase"/>
</dbReference>
<dbReference type="GO" id="GO:0030170">
    <property type="term" value="F:pyridoxal phosphate binding"/>
    <property type="evidence" value="ECO:0007669"/>
    <property type="project" value="TreeGrafter"/>
</dbReference>
<dbReference type="PANTHER" id="PTHR30244">
    <property type="entry name" value="TRANSAMINASE"/>
    <property type="match status" value="1"/>
</dbReference>
<dbReference type="SUPFAM" id="SSF53383">
    <property type="entry name" value="PLP-dependent transferases"/>
    <property type="match status" value="1"/>
</dbReference>
<evidence type="ECO:0000313" key="1">
    <source>
        <dbReference type="EMBL" id="SVC08458.1"/>
    </source>
</evidence>
<feature type="non-terminal residue" evidence="1">
    <location>
        <position position="184"/>
    </location>
</feature>
<evidence type="ECO:0008006" key="2">
    <source>
        <dbReference type="Google" id="ProtNLM"/>
    </source>
</evidence>
<gene>
    <name evidence="1" type="ORF">METZ01_LOCUS261312</name>
</gene>
<organism evidence="1">
    <name type="scientific">marine metagenome</name>
    <dbReference type="NCBI Taxonomy" id="408172"/>
    <lineage>
        <taxon>unclassified sequences</taxon>
        <taxon>metagenomes</taxon>
        <taxon>ecological metagenomes</taxon>
    </lineage>
</organism>
<dbReference type="EMBL" id="UINC01072660">
    <property type="protein sequence ID" value="SVC08458.1"/>
    <property type="molecule type" value="Genomic_DNA"/>
</dbReference>
<dbReference type="PANTHER" id="PTHR30244:SF34">
    <property type="entry name" value="DTDP-4-AMINO-4,6-DIDEOXYGALACTOSE TRANSAMINASE"/>
    <property type="match status" value="1"/>
</dbReference>
<dbReference type="InterPro" id="IPR000653">
    <property type="entry name" value="DegT/StrS_aminotransferase"/>
</dbReference>
<dbReference type="Pfam" id="PF01041">
    <property type="entry name" value="DegT_DnrJ_EryC1"/>
    <property type="match status" value="1"/>
</dbReference>
<dbReference type="InterPro" id="IPR015421">
    <property type="entry name" value="PyrdxlP-dep_Trfase_major"/>
</dbReference>
<dbReference type="AlphaFoldDB" id="A0A382J9L2"/>
<name>A0A382J9L2_9ZZZZ</name>
<dbReference type="GO" id="GO:0000271">
    <property type="term" value="P:polysaccharide biosynthetic process"/>
    <property type="evidence" value="ECO:0007669"/>
    <property type="project" value="TreeGrafter"/>
</dbReference>
<reference evidence="1" key="1">
    <citation type="submission" date="2018-05" db="EMBL/GenBank/DDBJ databases">
        <authorList>
            <person name="Lanie J.A."/>
            <person name="Ng W.-L."/>
            <person name="Kazmierczak K.M."/>
            <person name="Andrzejewski T.M."/>
            <person name="Davidsen T.M."/>
            <person name="Wayne K.J."/>
            <person name="Tettelin H."/>
            <person name="Glass J.I."/>
            <person name="Rusch D."/>
            <person name="Podicherti R."/>
            <person name="Tsui H.-C.T."/>
            <person name="Winkler M.E."/>
        </authorList>
    </citation>
    <scope>NUCLEOTIDE SEQUENCE</scope>
</reference>
<sequence length="184" mass="20501">MNTIKLPKNAIDFFKSNQDKIFDTGKLAEGPWNEELAKKVKIITNVKNAIGVNSNGSGLVALLLIYKEYYGRTDIMIQSNTMYGVKTITKTAGYNLVDFIDCRLETLMPNFEDLKKAVNNYDKKTDKLVILLSDIGGIINPDIEKIVKFCKEKNIILIEDSAHSFGSTLNKNFSGTFGNAGVYS</sequence>
<dbReference type="GO" id="GO:0008483">
    <property type="term" value="F:transaminase activity"/>
    <property type="evidence" value="ECO:0007669"/>
    <property type="project" value="TreeGrafter"/>
</dbReference>
<proteinExistence type="predicted"/>
<accession>A0A382J9L2</accession>
<protein>
    <recommendedName>
        <fullName evidence="2">Aminotransferase class I/classII domain-containing protein</fullName>
    </recommendedName>
</protein>